<evidence type="ECO:0000256" key="15">
    <source>
        <dbReference type="PROSITE-ProRule" id="PRU01032"/>
    </source>
</evidence>
<dbReference type="PANTHER" id="PTHR14218">
    <property type="entry name" value="PROTEASE S8 TRIPEPTIDYL PEPTIDASE I CLN2"/>
    <property type="match status" value="1"/>
</dbReference>
<name>A0A0C2X7J3_AMAMK</name>
<keyword evidence="7 15" id="KW-0479">Metal-binding</keyword>
<keyword evidence="12" id="KW-0843">Virulence</keyword>
<evidence type="ECO:0000256" key="2">
    <source>
        <dbReference type="ARBA" id="ARBA00002451"/>
    </source>
</evidence>
<dbReference type="GO" id="GO:0006508">
    <property type="term" value="P:proteolysis"/>
    <property type="evidence" value="ECO:0007669"/>
    <property type="project" value="UniProtKB-KW"/>
</dbReference>
<dbReference type="EC" id="3.4.14.10" evidence="4"/>
<evidence type="ECO:0000256" key="14">
    <source>
        <dbReference type="ARBA" id="ARBA00023180"/>
    </source>
</evidence>
<keyword evidence="19" id="KW-1185">Reference proteome</keyword>
<evidence type="ECO:0000256" key="9">
    <source>
        <dbReference type="ARBA" id="ARBA00022801"/>
    </source>
</evidence>
<dbReference type="HOGENOM" id="CLU_013783_3_0_1"/>
<evidence type="ECO:0000256" key="8">
    <source>
        <dbReference type="ARBA" id="ARBA00022729"/>
    </source>
</evidence>
<dbReference type="EMBL" id="KN818224">
    <property type="protein sequence ID" value="KIL70312.1"/>
    <property type="molecule type" value="Genomic_DNA"/>
</dbReference>
<feature type="binding site" evidence="15">
    <location>
        <position position="577"/>
    </location>
    <ligand>
        <name>Ca(2+)</name>
        <dbReference type="ChEBI" id="CHEBI:29108"/>
    </ligand>
</feature>
<dbReference type="SMART" id="SM00944">
    <property type="entry name" value="Pro-kuma_activ"/>
    <property type="match status" value="1"/>
</dbReference>
<feature type="active site" description="Charge relay system" evidence="15">
    <location>
        <position position="300"/>
    </location>
</feature>
<dbReference type="Proteomes" id="UP000054549">
    <property type="component" value="Unassembled WGS sequence"/>
</dbReference>
<gene>
    <name evidence="18" type="ORF">M378DRAFT_67995</name>
</gene>
<dbReference type="STRING" id="946122.A0A0C2X7J3"/>
<evidence type="ECO:0000256" key="7">
    <source>
        <dbReference type="ARBA" id="ARBA00022723"/>
    </source>
</evidence>
<evidence type="ECO:0000256" key="1">
    <source>
        <dbReference type="ARBA" id="ARBA00001910"/>
    </source>
</evidence>
<keyword evidence="11 15" id="KW-0106">Calcium</keyword>
<dbReference type="InterPro" id="IPR050819">
    <property type="entry name" value="Tripeptidyl-peptidase_I"/>
</dbReference>
<dbReference type="PROSITE" id="PS51695">
    <property type="entry name" value="SEDOLISIN"/>
    <property type="match status" value="1"/>
</dbReference>
<keyword evidence="8 16" id="KW-0732">Signal</keyword>
<dbReference type="InParanoid" id="A0A0C2X7J3"/>
<evidence type="ECO:0000256" key="3">
    <source>
        <dbReference type="ARBA" id="ARBA00004239"/>
    </source>
</evidence>
<dbReference type="OrthoDB" id="409122at2759"/>
<comment type="catalytic activity">
    <reaction evidence="1">
        <text>Release of an N-terminal tripeptide from a polypeptide.</text>
        <dbReference type="EC" id="3.4.14.10"/>
    </reaction>
</comment>
<evidence type="ECO:0000256" key="4">
    <source>
        <dbReference type="ARBA" id="ARBA00012462"/>
    </source>
</evidence>
<evidence type="ECO:0000259" key="17">
    <source>
        <dbReference type="PROSITE" id="PS51695"/>
    </source>
</evidence>
<dbReference type="GO" id="GO:0046872">
    <property type="term" value="F:metal ion binding"/>
    <property type="evidence" value="ECO:0007669"/>
    <property type="project" value="UniProtKB-UniRule"/>
</dbReference>
<dbReference type="FunFam" id="3.40.50.200:FF:000015">
    <property type="entry name" value="Tripeptidyl peptidase A"/>
    <property type="match status" value="1"/>
</dbReference>
<dbReference type="InterPro" id="IPR015366">
    <property type="entry name" value="S53_propep"/>
</dbReference>
<comment type="subcellular location">
    <subcellularLocation>
        <location evidence="3">Secreted</location>
        <location evidence="3">Extracellular space</location>
    </subcellularLocation>
</comment>
<dbReference type="PROSITE" id="PS00138">
    <property type="entry name" value="SUBTILASE_SER"/>
    <property type="match status" value="1"/>
</dbReference>
<dbReference type="GO" id="GO:0004252">
    <property type="term" value="F:serine-type endopeptidase activity"/>
    <property type="evidence" value="ECO:0007669"/>
    <property type="project" value="UniProtKB-UniRule"/>
</dbReference>
<feature type="binding site" evidence="15">
    <location>
        <position position="558"/>
    </location>
    <ligand>
        <name>Ca(2+)</name>
        <dbReference type="ChEBI" id="CHEBI:29108"/>
    </ligand>
</feature>
<comment type="cofactor">
    <cofactor evidence="15">
        <name>Ca(2+)</name>
        <dbReference type="ChEBI" id="CHEBI:29108"/>
    </cofactor>
    <text evidence="15">Binds 1 Ca(2+) ion per subunit.</text>
</comment>
<feature type="active site" description="Charge relay system" evidence="15">
    <location>
        <position position="296"/>
    </location>
</feature>
<evidence type="ECO:0000313" key="18">
    <source>
        <dbReference type="EMBL" id="KIL70312.1"/>
    </source>
</evidence>
<evidence type="ECO:0000256" key="10">
    <source>
        <dbReference type="ARBA" id="ARBA00022825"/>
    </source>
</evidence>
<dbReference type="CDD" id="cd04056">
    <property type="entry name" value="Peptidases_S53"/>
    <property type="match status" value="1"/>
</dbReference>
<comment type="function">
    <text evidence="2">Secreted tripeptidyl-peptidase which degrades proteins at acidic pHs and is involved in virulence.</text>
</comment>
<dbReference type="GO" id="GO:0005576">
    <property type="term" value="C:extracellular region"/>
    <property type="evidence" value="ECO:0007669"/>
    <property type="project" value="UniProtKB-SubCell"/>
</dbReference>
<organism evidence="18 19">
    <name type="scientific">Amanita muscaria (strain Koide BX008)</name>
    <dbReference type="NCBI Taxonomy" id="946122"/>
    <lineage>
        <taxon>Eukaryota</taxon>
        <taxon>Fungi</taxon>
        <taxon>Dikarya</taxon>
        <taxon>Basidiomycota</taxon>
        <taxon>Agaricomycotina</taxon>
        <taxon>Agaricomycetes</taxon>
        <taxon>Agaricomycetidae</taxon>
        <taxon>Agaricales</taxon>
        <taxon>Pluteineae</taxon>
        <taxon>Amanitaceae</taxon>
        <taxon>Amanita</taxon>
    </lineage>
</organism>
<dbReference type="InterPro" id="IPR036852">
    <property type="entry name" value="Peptidase_S8/S53_dom_sf"/>
</dbReference>
<feature type="binding site" evidence="15">
    <location>
        <position position="559"/>
    </location>
    <ligand>
        <name>Ca(2+)</name>
        <dbReference type="ChEBI" id="CHEBI:29108"/>
    </ligand>
</feature>
<keyword evidence="14" id="KW-0325">Glycoprotein</keyword>
<proteinExistence type="predicted"/>
<dbReference type="InterPro" id="IPR023828">
    <property type="entry name" value="Peptidase_S8_Ser-AS"/>
</dbReference>
<reference evidence="18 19" key="1">
    <citation type="submission" date="2014-04" db="EMBL/GenBank/DDBJ databases">
        <title>Evolutionary Origins and Diversification of the Mycorrhizal Mutualists.</title>
        <authorList>
            <consortium name="DOE Joint Genome Institute"/>
            <consortium name="Mycorrhizal Genomics Consortium"/>
            <person name="Kohler A."/>
            <person name="Kuo A."/>
            <person name="Nagy L.G."/>
            <person name="Floudas D."/>
            <person name="Copeland A."/>
            <person name="Barry K.W."/>
            <person name="Cichocki N."/>
            <person name="Veneault-Fourrey C."/>
            <person name="LaButti K."/>
            <person name="Lindquist E.A."/>
            <person name="Lipzen A."/>
            <person name="Lundell T."/>
            <person name="Morin E."/>
            <person name="Murat C."/>
            <person name="Riley R."/>
            <person name="Ohm R."/>
            <person name="Sun H."/>
            <person name="Tunlid A."/>
            <person name="Henrissat B."/>
            <person name="Grigoriev I.V."/>
            <person name="Hibbett D.S."/>
            <person name="Martin F."/>
        </authorList>
    </citation>
    <scope>NUCLEOTIDE SEQUENCE [LARGE SCALE GENOMIC DNA]</scope>
    <source>
        <strain evidence="18 19">Koide BX008</strain>
    </source>
</reference>
<dbReference type="AlphaFoldDB" id="A0A0C2X7J3"/>
<feature type="active site" description="Charge relay system" evidence="15">
    <location>
        <position position="516"/>
    </location>
</feature>
<dbReference type="SUPFAM" id="SSF54897">
    <property type="entry name" value="Protease propeptides/inhibitors"/>
    <property type="match status" value="1"/>
</dbReference>
<evidence type="ECO:0000256" key="6">
    <source>
        <dbReference type="ARBA" id="ARBA00022670"/>
    </source>
</evidence>
<evidence type="ECO:0000256" key="11">
    <source>
        <dbReference type="ARBA" id="ARBA00022837"/>
    </source>
</evidence>
<dbReference type="Gene3D" id="3.40.50.200">
    <property type="entry name" value="Peptidase S8/S53 domain"/>
    <property type="match status" value="1"/>
</dbReference>
<dbReference type="PANTHER" id="PTHR14218:SF15">
    <property type="entry name" value="TRIPEPTIDYL-PEPTIDASE 1"/>
    <property type="match status" value="1"/>
</dbReference>
<feature type="domain" description="Peptidase S53" evidence="17">
    <location>
        <begin position="220"/>
        <end position="599"/>
    </location>
</feature>
<feature type="signal peptide" evidence="16">
    <location>
        <begin position="1"/>
        <end position="21"/>
    </location>
</feature>
<keyword evidence="13" id="KW-0865">Zymogen</keyword>
<accession>A0A0C2X7J3</accession>
<keyword evidence="10 15" id="KW-0720">Serine protease</keyword>
<dbReference type="CDD" id="cd11377">
    <property type="entry name" value="Pro-peptidase_S53"/>
    <property type="match status" value="1"/>
</dbReference>
<evidence type="ECO:0000256" key="5">
    <source>
        <dbReference type="ARBA" id="ARBA00022525"/>
    </source>
</evidence>
<evidence type="ECO:0000256" key="12">
    <source>
        <dbReference type="ARBA" id="ARBA00023026"/>
    </source>
</evidence>
<evidence type="ECO:0000313" key="19">
    <source>
        <dbReference type="Proteomes" id="UP000054549"/>
    </source>
</evidence>
<sequence>MRSFCFTRSAVVFALTALAFAVPRSTVKESVILPRGWTKHSSPSPDHVISLRIGLPQPNFPSLEEHLYQVSDPSHSRYGQHLSKEEVEGLIAPHPSSLDAINNWLATHGLEEGDLVRSPAKDWITIRIPVSLVEKMLETKYHVYKHEASGDYLVRTTSYSLPEHLHEHVDVIQPTTMFGRFSSDRSTVVWLEDDSQEPDAQGQITDATTGLTVDASCNTTITIKCLQEMYNATGYTPSANVNNSIGLTGYLGQYANFQDLQTFYADQRPDALNSSFTVVLINNGSNSQDPSQAGIEANLDTQFGYGLSYPVPGTFFSTGGSPPFKPDLITPTDTNEPYLDWLNYVLAQEKVPLVISTSYGDDEQTVPASYAIRACQGLAQLGARGVSLTFSSGDGGVGDGNLNATTQICYTNDGRNVTRFIPSFPTSCPYVTSVGATQHFPEVAVSRFYSGAGFSNYFTRPLYQERAVSAYLASLPPGLYNGLYNPYGRAYPDVSAQGDFFRVFLAGSPIKVGGTSASSPTFAAIVALLNDARLKAGKRPLGFLNPLFYSILAEDFNDVTVGHSGGCGTWGFNATKGWDAVTGLGTPNFGKFEEKILAC</sequence>
<dbReference type="Pfam" id="PF09286">
    <property type="entry name" value="Pro-kuma_activ"/>
    <property type="match status" value="1"/>
</dbReference>
<evidence type="ECO:0000256" key="13">
    <source>
        <dbReference type="ARBA" id="ARBA00023145"/>
    </source>
</evidence>
<feature type="chain" id="PRO_5002158525" description="tripeptidyl-peptidase II" evidence="16">
    <location>
        <begin position="22"/>
        <end position="599"/>
    </location>
</feature>
<dbReference type="GO" id="GO:0008240">
    <property type="term" value="F:tripeptidyl-peptidase activity"/>
    <property type="evidence" value="ECO:0007669"/>
    <property type="project" value="UniProtKB-EC"/>
</dbReference>
<feature type="binding site" evidence="15">
    <location>
        <position position="579"/>
    </location>
    <ligand>
        <name>Ca(2+)</name>
        <dbReference type="ChEBI" id="CHEBI:29108"/>
    </ligand>
</feature>
<dbReference type="SUPFAM" id="SSF52743">
    <property type="entry name" value="Subtilisin-like"/>
    <property type="match status" value="1"/>
</dbReference>
<dbReference type="InterPro" id="IPR030400">
    <property type="entry name" value="Sedolisin_dom"/>
</dbReference>
<evidence type="ECO:0000256" key="16">
    <source>
        <dbReference type="SAM" id="SignalP"/>
    </source>
</evidence>
<keyword evidence="5" id="KW-0964">Secreted</keyword>
<keyword evidence="9 15" id="KW-0378">Hydrolase</keyword>
<protein>
    <recommendedName>
        <fullName evidence="4">tripeptidyl-peptidase II</fullName>
        <ecNumber evidence="4">3.4.14.10</ecNumber>
    </recommendedName>
</protein>
<keyword evidence="6 15" id="KW-0645">Protease</keyword>